<keyword evidence="3" id="KW-1003">Cell membrane</keyword>
<dbReference type="Pfam" id="PF07690">
    <property type="entry name" value="MFS_1"/>
    <property type="match status" value="1"/>
</dbReference>
<evidence type="ECO:0000256" key="7">
    <source>
        <dbReference type="SAM" id="MobiDB-lite"/>
    </source>
</evidence>
<dbReference type="PANTHER" id="PTHR42718:SF46">
    <property type="entry name" value="BLR6921 PROTEIN"/>
    <property type="match status" value="1"/>
</dbReference>
<dbReference type="InterPro" id="IPR020846">
    <property type="entry name" value="MFS_dom"/>
</dbReference>
<dbReference type="InterPro" id="IPR004638">
    <property type="entry name" value="EmrB-like"/>
</dbReference>
<evidence type="ECO:0000256" key="3">
    <source>
        <dbReference type="ARBA" id="ARBA00022475"/>
    </source>
</evidence>
<evidence type="ECO:0000256" key="2">
    <source>
        <dbReference type="ARBA" id="ARBA00022448"/>
    </source>
</evidence>
<dbReference type="Gene3D" id="1.20.1250.20">
    <property type="entry name" value="MFS general substrate transporter like domains"/>
    <property type="match status" value="1"/>
</dbReference>
<evidence type="ECO:0000256" key="8">
    <source>
        <dbReference type="SAM" id="Phobius"/>
    </source>
</evidence>
<dbReference type="NCBIfam" id="TIGR00711">
    <property type="entry name" value="efflux_EmrB"/>
    <property type="match status" value="1"/>
</dbReference>
<dbReference type="PROSITE" id="PS50850">
    <property type="entry name" value="MFS"/>
    <property type="match status" value="1"/>
</dbReference>
<comment type="subcellular location">
    <subcellularLocation>
        <location evidence="1">Cell membrane</location>
        <topology evidence="1">Multi-pass membrane protein</topology>
    </subcellularLocation>
</comment>
<dbReference type="Gene3D" id="1.20.1720.10">
    <property type="entry name" value="Multidrug resistance protein D"/>
    <property type="match status" value="1"/>
</dbReference>
<keyword evidence="11" id="KW-1185">Reference proteome</keyword>
<accession>A0ABQ3V3C9</accession>
<dbReference type="PRINTS" id="PR01036">
    <property type="entry name" value="TCRTETB"/>
</dbReference>
<feature type="region of interest" description="Disordered" evidence="7">
    <location>
        <begin position="492"/>
        <end position="513"/>
    </location>
</feature>
<feature type="transmembrane region" description="Helical" evidence="8">
    <location>
        <begin position="46"/>
        <end position="65"/>
    </location>
</feature>
<sequence>MKQRPPSKWLTLFAACFGLLMLYIDLFIVNVALPTIGQDFHTPLSTVSWTISGYVLMIGVLPMGIGRIGDLWGQKAVYLAGLAIFSGASLACGLASTIGALIAFRVIQGIGAAIMTPGTLSIIIRAFPPHEHGLAIGIYGGISGLGLIAGPVLGGLLVQGESWRWIFFVNIPLGILALMLTVLFVPEEREVGERIPVDWLGLLLLSSGLLFLLFGLTQAADEGWTIRVVIGSGLLEVVLLVLFVVTERRVRWPLIDLALFRNVPFVMGCLSFFFFSAALFGSQPYWSLFLQNTWRFSPLQGGLAFLPATGLIVVLTPLAGILAQRAKAWLDVFLILALLLNGLSFLFVMVALSLQSTYVNGLLPAFLMRGLAIPVFSSCATLTVMSAVPKKLSGLASGTIGMARNIGTAFGVAVLSQVYLFHVNATIPASLVASRTAAAQFRVLGQGASRLVLESSIVQGFKLIALVCLLLCCGAAILVFLVRAQARKKGITTPTQEQEPRLSVSSEGEIIWD</sequence>
<keyword evidence="5 8" id="KW-1133">Transmembrane helix</keyword>
<organism evidence="10 11">
    <name type="scientific">Ktedonobacter robiniae</name>
    <dbReference type="NCBI Taxonomy" id="2778365"/>
    <lineage>
        <taxon>Bacteria</taxon>
        <taxon>Bacillati</taxon>
        <taxon>Chloroflexota</taxon>
        <taxon>Ktedonobacteria</taxon>
        <taxon>Ktedonobacterales</taxon>
        <taxon>Ktedonobacteraceae</taxon>
        <taxon>Ktedonobacter</taxon>
    </lineage>
</organism>
<keyword evidence="4 8" id="KW-0812">Transmembrane</keyword>
<feature type="transmembrane region" description="Helical" evidence="8">
    <location>
        <begin position="463"/>
        <end position="482"/>
    </location>
</feature>
<feature type="domain" description="Major facilitator superfamily (MFS) profile" evidence="9">
    <location>
        <begin position="11"/>
        <end position="487"/>
    </location>
</feature>
<dbReference type="SUPFAM" id="SSF103473">
    <property type="entry name" value="MFS general substrate transporter"/>
    <property type="match status" value="1"/>
</dbReference>
<evidence type="ECO:0000256" key="1">
    <source>
        <dbReference type="ARBA" id="ARBA00004651"/>
    </source>
</evidence>
<keyword evidence="6 8" id="KW-0472">Membrane</keyword>
<evidence type="ECO:0000259" key="9">
    <source>
        <dbReference type="PROSITE" id="PS50850"/>
    </source>
</evidence>
<evidence type="ECO:0000256" key="6">
    <source>
        <dbReference type="ARBA" id="ARBA00023136"/>
    </source>
</evidence>
<dbReference type="InterPro" id="IPR036259">
    <property type="entry name" value="MFS_trans_sf"/>
</dbReference>
<evidence type="ECO:0000256" key="4">
    <source>
        <dbReference type="ARBA" id="ARBA00022692"/>
    </source>
</evidence>
<feature type="transmembrane region" description="Helical" evidence="8">
    <location>
        <begin position="197"/>
        <end position="218"/>
    </location>
</feature>
<feature type="transmembrane region" description="Helical" evidence="8">
    <location>
        <begin position="366"/>
        <end position="388"/>
    </location>
</feature>
<evidence type="ECO:0000256" key="5">
    <source>
        <dbReference type="ARBA" id="ARBA00022989"/>
    </source>
</evidence>
<feature type="transmembrane region" description="Helical" evidence="8">
    <location>
        <begin position="165"/>
        <end position="185"/>
    </location>
</feature>
<reference evidence="10 11" key="1">
    <citation type="journal article" date="2021" name="Int. J. Syst. Evol. Microbiol.">
        <title>Reticulibacter mediterranei gen. nov., sp. nov., within the new family Reticulibacteraceae fam. nov., and Ktedonospora formicarum gen. nov., sp. nov., Ktedonobacter robiniae sp. nov., Dictyobacter formicarum sp. nov. and Dictyobacter arantiisoli sp. nov., belonging to the class Ktedonobacteria.</title>
        <authorList>
            <person name="Yabe S."/>
            <person name="Zheng Y."/>
            <person name="Wang C.M."/>
            <person name="Sakai Y."/>
            <person name="Abe K."/>
            <person name="Yokota A."/>
            <person name="Donadio S."/>
            <person name="Cavaletti L."/>
            <person name="Monciardini P."/>
        </authorList>
    </citation>
    <scope>NUCLEOTIDE SEQUENCE [LARGE SCALE GENOMIC DNA]</scope>
    <source>
        <strain evidence="10 11">SOSP1-30</strain>
    </source>
</reference>
<proteinExistence type="predicted"/>
<dbReference type="EMBL" id="BNJG01000003">
    <property type="protein sequence ID" value="GHO59676.1"/>
    <property type="molecule type" value="Genomic_DNA"/>
</dbReference>
<feature type="transmembrane region" description="Helical" evidence="8">
    <location>
        <begin position="301"/>
        <end position="322"/>
    </location>
</feature>
<protein>
    <submittedName>
        <fullName evidence="10">MFS transporter</fullName>
    </submittedName>
</protein>
<evidence type="ECO:0000313" key="11">
    <source>
        <dbReference type="Proteomes" id="UP000654345"/>
    </source>
</evidence>
<feature type="transmembrane region" description="Helical" evidence="8">
    <location>
        <begin position="258"/>
        <end position="281"/>
    </location>
</feature>
<feature type="transmembrane region" description="Helical" evidence="8">
    <location>
        <begin position="110"/>
        <end position="127"/>
    </location>
</feature>
<feature type="transmembrane region" description="Helical" evidence="8">
    <location>
        <begin position="329"/>
        <end position="354"/>
    </location>
</feature>
<feature type="transmembrane region" description="Helical" evidence="8">
    <location>
        <begin position="12"/>
        <end position="34"/>
    </location>
</feature>
<dbReference type="Proteomes" id="UP000654345">
    <property type="component" value="Unassembled WGS sequence"/>
</dbReference>
<dbReference type="InterPro" id="IPR011701">
    <property type="entry name" value="MFS"/>
</dbReference>
<feature type="transmembrane region" description="Helical" evidence="8">
    <location>
        <begin position="224"/>
        <end position="246"/>
    </location>
</feature>
<feature type="transmembrane region" description="Helical" evidence="8">
    <location>
        <begin position="134"/>
        <end position="153"/>
    </location>
</feature>
<evidence type="ECO:0000313" key="10">
    <source>
        <dbReference type="EMBL" id="GHO59676.1"/>
    </source>
</evidence>
<dbReference type="RefSeq" id="WP_201375843.1">
    <property type="nucleotide sequence ID" value="NZ_BNJG01000003.1"/>
</dbReference>
<dbReference type="PANTHER" id="PTHR42718">
    <property type="entry name" value="MAJOR FACILITATOR SUPERFAMILY MULTIDRUG TRANSPORTER MFSC"/>
    <property type="match status" value="1"/>
</dbReference>
<name>A0ABQ3V3C9_9CHLR</name>
<keyword evidence="2" id="KW-0813">Transport</keyword>
<feature type="transmembrane region" description="Helical" evidence="8">
    <location>
        <begin position="77"/>
        <end position="104"/>
    </location>
</feature>
<gene>
    <name evidence="10" type="ORF">KSB_81510</name>
</gene>
<dbReference type="CDD" id="cd17321">
    <property type="entry name" value="MFS_MMR_MDR_like"/>
    <property type="match status" value="1"/>
</dbReference>
<feature type="transmembrane region" description="Helical" evidence="8">
    <location>
        <begin position="400"/>
        <end position="421"/>
    </location>
</feature>
<comment type="caution">
    <text evidence="10">The sequence shown here is derived from an EMBL/GenBank/DDBJ whole genome shotgun (WGS) entry which is preliminary data.</text>
</comment>